<dbReference type="InterPro" id="IPR051328">
    <property type="entry name" value="T7SS_ABC-Transporter"/>
</dbReference>
<dbReference type="PANTHER" id="PTHR43077">
    <property type="entry name" value="TRANSPORT PERMEASE YVFS-RELATED"/>
    <property type="match status" value="1"/>
</dbReference>
<evidence type="ECO:0000256" key="1">
    <source>
        <dbReference type="ARBA" id="ARBA00004141"/>
    </source>
</evidence>
<name>A0A934K5W4_9BACT</name>
<accession>A0A934K5W4</accession>
<feature type="transmembrane region" description="Helical" evidence="5">
    <location>
        <begin position="310"/>
        <end position="331"/>
    </location>
</feature>
<feature type="transmembrane region" description="Helical" evidence="5">
    <location>
        <begin position="245"/>
        <end position="265"/>
    </location>
</feature>
<feature type="transmembrane region" description="Helical" evidence="5">
    <location>
        <begin position="29"/>
        <end position="47"/>
    </location>
</feature>
<feature type="transmembrane region" description="Helical" evidence="5">
    <location>
        <begin position="220"/>
        <end position="240"/>
    </location>
</feature>
<evidence type="ECO:0008006" key="8">
    <source>
        <dbReference type="Google" id="ProtNLM"/>
    </source>
</evidence>
<keyword evidence="3 5" id="KW-1133">Transmembrane helix</keyword>
<gene>
    <name evidence="6" type="ORF">JF922_21470</name>
</gene>
<dbReference type="Proteomes" id="UP000612893">
    <property type="component" value="Unassembled WGS sequence"/>
</dbReference>
<dbReference type="RefSeq" id="WP_338204541.1">
    <property type="nucleotide sequence ID" value="NZ_JAEKNR010000216.1"/>
</dbReference>
<feature type="transmembrane region" description="Helical" evidence="5">
    <location>
        <begin position="192"/>
        <end position="214"/>
    </location>
</feature>
<comment type="caution">
    <text evidence="6">The sequence shown here is derived from an EMBL/GenBank/DDBJ whole genome shotgun (WGS) entry which is preliminary data.</text>
</comment>
<protein>
    <recommendedName>
        <fullName evidence="8">DUF3533 domain-containing protein</fullName>
    </recommendedName>
</protein>
<evidence type="ECO:0000256" key="3">
    <source>
        <dbReference type="ARBA" id="ARBA00022989"/>
    </source>
</evidence>
<dbReference type="GO" id="GO:0016020">
    <property type="term" value="C:membrane"/>
    <property type="evidence" value="ECO:0007669"/>
    <property type="project" value="UniProtKB-SubCell"/>
</dbReference>
<evidence type="ECO:0000256" key="2">
    <source>
        <dbReference type="ARBA" id="ARBA00022692"/>
    </source>
</evidence>
<evidence type="ECO:0000313" key="6">
    <source>
        <dbReference type="EMBL" id="MBJ7600624.1"/>
    </source>
</evidence>
<keyword evidence="7" id="KW-1185">Reference proteome</keyword>
<comment type="subcellular location">
    <subcellularLocation>
        <location evidence="1">Membrane</location>
        <topology evidence="1">Multi-pass membrane protein</topology>
    </subcellularLocation>
</comment>
<sequence length="345" mass="34304">MAQVGSISRSAAPRHGVAADGPVRVLRSLVGALALLLALIGFIGTAIRDPRPHDIPVGIVGPPAAARQISAALGSAAPGAFQLTSYDSEAAARKALDSRSVDGVLLLGGGPPRVIVAGAAGDGSTGVITAVFTNAFKAQGATTVTVETMHPFAGGDPHGLILFFVVVAVLISSLVAQAALGVGREARWGPRLLVAGGFGALAGLAGMGSAAWIAGGYGSGFWPAVGLVALASTATGTVVAGSIRLLGAAGLALAALVVVLIDLVSSGGPVGSQLLPDFYRWLAPWMPASELYNGLRGALYFEGAGLDRPVALLAGWLLGGLVLVLLGELVARRSPSASPAGRPAQ</sequence>
<dbReference type="PANTHER" id="PTHR43077:SF10">
    <property type="entry name" value="TRANSPORT PERMEASE PROTEIN"/>
    <property type="match status" value="1"/>
</dbReference>
<keyword evidence="4 5" id="KW-0472">Membrane</keyword>
<evidence type="ECO:0000313" key="7">
    <source>
        <dbReference type="Proteomes" id="UP000612893"/>
    </source>
</evidence>
<evidence type="ECO:0000256" key="4">
    <source>
        <dbReference type="ARBA" id="ARBA00023136"/>
    </source>
</evidence>
<proteinExistence type="predicted"/>
<keyword evidence="2 5" id="KW-0812">Transmembrane</keyword>
<evidence type="ECO:0000256" key="5">
    <source>
        <dbReference type="SAM" id="Phobius"/>
    </source>
</evidence>
<dbReference type="AlphaFoldDB" id="A0A934K5W4"/>
<organism evidence="6 7">
    <name type="scientific">Candidatus Nephthysia bennettiae</name>
    <dbReference type="NCBI Taxonomy" id="3127016"/>
    <lineage>
        <taxon>Bacteria</taxon>
        <taxon>Bacillati</taxon>
        <taxon>Candidatus Dormiibacterota</taxon>
        <taxon>Candidatus Dormibacteria</taxon>
        <taxon>Candidatus Dormibacterales</taxon>
        <taxon>Candidatus Dormibacteraceae</taxon>
        <taxon>Candidatus Nephthysia</taxon>
    </lineage>
</organism>
<reference evidence="6" key="1">
    <citation type="submission" date="2020-10" db="EMBL/GenBank/DDBJ databases">
        <title>Ca. Dormibacterota MAGs.</title>
        <authorList>
            <person name="Montgomery K."/>
        </authorList>
    </citation>
    <scope>NUCLEOTIDE SEQUENCE [LARGE SCALE GENOMIC DNA]</scope>
    <source>
        <strain evidence="6">SC8812_S17_10</strain>
    </source>
</reference>
<dbReference type="EMBL" id="JAEKNR010000216">
    <property type="protein sequence ID" value="MBJ7600624.1"/>
    <property type="molecule type" value="Genomic_DNA"/>
</dbReference>
<feature type="transmembrane region" description="Helical" evidence="5">
    <location>
        <begin position="159"/>
        <end position="180"/>
    </location>
</feature>